<reference evidence="1 2" key="1">
    <citation type="submission" date="2020-12" db="EMBL/GenBank/DDBJ databases">
        <authorList>
            <person name="Mcmullen J.G."/>
        </authorList>
    </citation>
    <scope>NUCLEOTIDE SEQUENCE [LARGE SCALE GENOMIC DNA]</scope>
    <source>
        <strain evidence="1 2">JGM97</strain>
    </source>
</reference>
<dbReference type="RefSeq" id="WP_212589152.1">
    <property type="nucleotide sequence ID" value="NZ_JAERKB010000007.1"/>
</dbReference>
<keyword evidence="2" id="KW-1185">Reference proteome</keyword>
<sequence length="155" mass="17510">MTVNVDAMINSLGKSYIELVDSGLIVYKSPPKGASGSPVLSLEMALEGIFLSFKRDGRILKSITLRLQHNESHNWAFPNQLPLPLQNNMSRSWVHENIGSPLRSAPPYIVMKRAFGWTDLYEADGRPIPTSMQINYDVMDNVRSVTFMPTSELRW</sequence>
<dbReference type="Proteomes" id="UP000680634">
    <property type="component" value="Unassembled WGS sequence"/>
</dbReference>
<dbReference type="Pfam" id="PF19929">
    <property type="entry name" value="DUF6392"/>
    <property type="match status" value="1"/>
</dbReference>
<dbReference type="InterPro" id="IPR045657">
    <property type="entry name" value="DUF6392"/>
</dbReference>
<evidence type="ECO:0000313" key="1">
    <source>
        <dbReference type="EMBL" id="MBS0969349.1"/>
    </source>
</evidence>
<dbReference type="EMBL" id="JAERKB010000007">
    <property type="protein sequence ID" value="MBS0969349.1"/>
    <property type="molecule type" value="Genomic_DNA"/>
</dbReference>
<name>A0ABS5JHP6_9GAMM</name>
<comment type="caution">
    <text evidence="1">The sequence shown here is derived from an EMBL/GenBank/DDBJ whole genome shotgun (WGS) entry which is preliminary data.</text>
</comment>
<organism evidence="1 2">
    <name type="scientific">Nissabacter archeti</name>
    <dbReference type="NCBI Taxonomy" id="1917880"/>
    <lineage>
        <taxon>Bacteria</taxon>
        <taxon>Pseudomonadati</taxon>
        <taxon>Pseudomonadota</taxon>
        <taxon>Gammaproteobacteria</taxon>
        <taxon>Enterobacterales</taxon>
        <taxon>Yersiniaceae</taxon>
        <taxon>Nissabacter</taxon>
    </lineage>
</organism>
<reference evidence="2" key="2">
    <citation type="submission" date="2023-07" db="EMBL/GenBank/DDBJ databases">
        <title>Genome-inferred correspondence between phylogeny and metabolic traits in the wild Drosophila gut microbiome.</title>
        <authorList>
            <person name="Bueno E."/>
            <person name="Blow F."/>
            <person name="Douglas A.E."/>
        </authorList>
    </citation>
    <scope>NUCLEOTIDE SEQUENCE [LARGE SCALE GENOMIC DNA]</scope>
    <source>
        <strain evidence="2">JGM97</strain>
    </source>
</reference>
<protein>
    <submittedName>
        <fullName evidence="1">Pyocin immunity protein</fullName>
    </submittedName>
</protein>
<proteinExistence type="predicted"/>
<gene>
    <name evidence="1" type="ORF">JK232_10630</name>
</gene>
<evidence type="ECO:0000313" key="2">
    <source>
        <dbReference type="Proteomes" id="UP000680634"/>
    </source>
</evidence>
<accession>A0ABS5JHP6</accession>